<evidence type="ECO:0000313" key="4">
    <source>
        <dbReference type="Proteomes" id="UP001605036"/>
    </source>
</evidence>
<evidence type="ECO:0008006" key="5">
    <source>
        <dbReference type="Google" id="ProtNLM"/>
    </source>
</evidence>
<dbReference type="Proteomes" id="UP001605036">
    <property type="component" value="Unassembled WGS sequence"/>
</dbReference>
<sequence>MDSEAMGRSFPAEAIQPDLEEGLTSPLLLAGPVADGHEPDRTRNEEEDEDVEHGSREEAAVSTNFVSRMREMVHFWWSSSELTPFRPKLYISRFLFLVAFSAFLLVALCGAAILTYIAVMLVLVPRVVVVNYLVDPCMAHSPDWGPSLMAFVSALILGALFILDDWAERAYGKEWFGLCDCSDSWICLAAQVVLLYLFFETVYISLSTFILSFLSASPKVASVGLMFLSAGPVNVLAILIASATVAILLSIFVLCTQRKLDSAAARINDEQQSSSKKSFARDTLVFVDTVFRVIHYVCFLITMLCCIYFIVYGTYKLCSFAINHLIHAFHVHDLPDVIPFPSLD</sequence>
<evidence type="ECO:0000256" key="2">
    <source>
        <dbReference type="SAM" id="Phobius"/>
    </source>
</evidence>
<feature type="compositionally biased region" description="Basic and acidic residues" evidence="1">
    <location>
        <begin position="35"/>
        <end position="44"/>
    </location>
</feature>
<evidence type="ECO:0000256" key="1">
    <source>
        <dbReference type="SAM" id="MobiDB-lite"/>
    </source>
</evidence>
<accession>A0ABD1YSH2</accession>
<feature type="transmembrane region" description="Helical" evidence="2">
    <location>
        <begin position="144"/>
        <end position="163"/>
    </location>
</feature>
<keyword evidence="4" id="KW-1185">Reference proteome</keyword>
<name>A0ABD1YSH2_9MARC</name>
<comment type="caution">
    <text evidence="3">The sequence shown here is derived from an EMBL/GenBank/DDBJ whole genome shotgun (WGS) entry which is preliminary data.</text>
</comment>
<feature type="transmembrane region" description="Helical" evidence="2">
    <location>
        <begin position="94"/>
        <end position="124"/>
    </location>
</feature>
<dbReference type="EMBL" id="JBHFFA010000003">
    <property type="protein sequence ID" value="KAL2633615.1"/>
    <property type="molecule type" value="Genomic_DNA"/>
</dbReference>
<keyword evidence="2" id="KW-1133">Transmembrane helix</keyword>
<reference evidence="3 4" key="1">
    <citation type="submission" date="2024-09" db="EMBL/GenBank/DDBJ databases">
        <title>Chromosome-scale assembly of Riccia fluitans.</title>
        <authorList>
            <person name="Paukszto L."/>
            <person name="Sawicki J."/>
            <person name="Karawczyk K."/>
            <person name="Piernik-Szablinska J."/>
            <person name="Szczecinska M."/>
            <person name="Mazdziarz M."/>
        </authorList>
    </citation>
    <scope>NUCLEOTIDE SEQUENCE [LARGE SCALE GENOMIC DNA]</scope>
    <source>
        <strain evidence="3">Rf_01</strain>
        <tissue evidence="3">Aerial parts of the thallus</tissue>
    </source>
</reference>
<feature type="transmembrane region" description="Helical" evidence="2">
    <location>
        <begin position="235"/>
        <end position="254"/>
    </location>
</feature>
<protein>
    <recommendedName>
        <fullName evidence="5">Transmembrane protein</fullName>
    </recommendedName>
</protein>
<keyword evidence="2" id="KW-0812">Transmembrane</keyword>
<gene>
    <name evidence="3" type="ORF">R1flu_005094</name>
</gene>
<dbReference type="AlphaFoldDB" id="A0ABD1YSH2"/>
<feature type="region of interest" description="Disordered" evidence="1">
    <location>
        <begin position="29"/>
        <end position="58"/>
    </location>
</feature>
<organism evidence="3 4">
    <name type="scientific">Riccia fluitans</name>
    <dbReference type="NCBI Taxonomy" id="41844"/>
    <lineage>
        <taxon>Eukaryota</taxon>
        <taxon>Viridiplantae</taxon>
        <taxon>Streptophyta</taxon>
        <taxon>Embryophyta</taxon>
        <taxon>Marchantiophyta</taxon>
        <taxon>Marchantiopsida</taxon>
        <taxon>Marchantiidae</taxon>
        <taxon>Marchantiales</taxon>
        <taxon>Ricciaceae</taxon>
        <taxon>Riccia</taxon>
    </lineage>
</organism>
<keyword evidence="2" id="KW-0472">Membrane</keyword>
<proteinExistence type="predicted"/>
<feature type="transmembrane region" description="Helical" evidence="2">
    <location>
        <begin position="293"/>
        <end position="315"/>
    </location>
</feature>
<evidence type="ECO:0000313" key="3">
    <source>
        <dbReference type="EMBL" id="KAL2633615.1"/>
    </source>
</evidence>